<accession>A0ABX8UWF1</accession>
<keyword evidence="2" id="KW-1185">Reference proteome</keyword>
<protein>
    <submittedName>
        <fullName evidence="1">Uncharacterized protein</fullName>
    </submittedName>
</protein>
<proteinExistence type="predicted"/>
<reference evidence="1 2" key="1">
    <citation type="submission" date="2021-07" db="EMBL/GenBank/DDBJ databases">
        <title>Paraburkholderia edwinii protects Aspergillus sp. from phenazines by acting as a toxin sponge.</title>
        <authorList>
            <person name="Dahlstrom K.M."/>
            <person name="Newman D.K."/>
        </authorList>
    </citation>
    <scope>NUCLEOTIDE SEQUENCE [LARGE SCALE GENOMIC DNA]</scope>
    <source>
        <strain evidence="1 2">Pe01</strain>
    </source>
</reference>
<organism evidence="1 2">
    <name type="scientific">Paraburkholderia edwinii</name>
    <dbReference type="NCBI Taxonomy" id="2861782"/>
    <lineage>
        <taxon>Bacteria</taxon>
        <taxon>Pseudomonadati</taxon>
        <taxon>Pseudomonadota</taxon>
        <taxon>Betaproteobacteria</taxon>
        <taxon>Burkholderiales</taxon>
        <taxon>Burkholderiaceae</taxon>
        <taxon>Paraburkholderia</taxon>
    </lineage>
</organism>
<dbReference type="EMBL" id="CP080096">
    <property type="protein sequence ID" value="QYD72976.1"/>
    <property type="molecule type" value="Genomic_DNA"/>
</dbReference>
<dbReference type="Proteomes" id="UP000826462">
    <property type="component" value="Chromosome 2"/>
</dbReference>
<dbReference type="RefSeq" id="WP_219802479.1">
    <property type="nucleotide sequence ID" value="NZ_CP080096.1"/>
</dbReference>
<gene>
    <name evidence="1" type="ORF">KZJ38_25190</name>
</gene>
<evidence type="ECO:0000313" key="2">
    <source>
        <dbReference type="Proteomes" id="UP000826462"/>
    </source>
</evidence>
<sequence>MLWDQVQFGKAVTLAWSELVKTKPGNYESKLKEIYKWHYKLDRWNSRYEQDLRNKEFELNCEYGYQFYLKANRSALNSLVLGPETIRQRTPILSNFGISAEVPYENAVQAQTKEFSVNSVKVANPTHASTTEGAVLAEANWWPFLNDAWVLGGVHNLATFYLHIPGTNLRLRDDVLWDSEANRARVLGRELIALAAFGYRRMIVKDPPGAVNKLKEALGYVFAPVDRELTQSATFEKLCQAVATISSAREIQDLLSSRLGIEYESYDYGVMRSNSFVAKEDVGAFFESAIGSIHDRILIRAGSFLDIHLGGKNGHLKVQVSNASIAIIRTGVPTEVHHSWNGIVYMDKGLFSPSSQVVTPRTA</sequence>
<evidence type="ECO:0000313" key="1">
    <source>
        <dbReference type="EMBL" id="QYD72976.1"/>
    </source>
</evidence>
<name>A0ABX8UWF1_9BURK</name>